<feature type="region of interest" description="Disordered" evidence="1">
    <location>
        <begin position="60"/>
        <end position="84"/>
    </location>
</feature>
<reference evidence="3" key="1">
    <citation type="submission" date="2017-09" db="EMBL/GenBank/DDBJ databases">
        <title>Depth-based differentiation of microbial function through sediment-hosted aquifers and enrichment of novel symbionts in the deep terrestrial subsurface.</title>
        <authorList>
            <person name="Probst A.J."/>
            <person name="Ladd B."/>
            <person name="Jarett J.K."/>
            <person name="Geller-Mcgrath D.E."/>
            <person name="Sieber C.M.K."/>
            <person name="Emerson J.B."/>
            <person name="Anantharaman K."/>
            <person name="Thomas B.C."/>
            <person name="Malmstrom R."/>
            <person name="Stieglmeier M."/>
            <person name="Klingl A."/>
            <person name="Woyke T."/>
            <person name="Ryan C.M."/>
            <person name="Banfield J.F."/>
        </authorList>
    </citation>
    <scope>NUCLEOTIDE SEQUENCE [LARGE SCALE GENOMIC DNA]</scope>
</reference>
<feature type="region of interest" description="Disordered" evidence="1">
    <location>
        <begin position="22"/>
        <end position="43"/>
    </location>
</feature>
<organism evidence="2 3">
    <name type="scientific">Candidatus Andersenbacteria bacterium CG10_big_fil_rev_8_21_14_0_10_54_11</name>
    <dbReference type="NCBI Taxonomy" id="1974485"/>
    <lineage>
        <taxon>Bacteria</taxon>
        <taxon>Candidatus Anderseniibacteriota</taxon>
    </lineage>
</organism>
<proteinExistence type="predicted"/>
<dbReference type="AlphaFoldDB" id="A0A2M6X016"/>
<gene>
    <name evidence="2" type="ORF">COT71_01190</name>
</gene>
<dbReference type="EMBL" id="PEZP01000013">
    <property type="protein sequence ID" value="PIT98345.1"/>
    <property type="molecule type" value="Genomic_DNA"/>
</dbReference>
<sequence length="84" mass="9359">MVTDPQRAEELEAILLKGERELTPEEEGELWEASQPLEPLPPQEVERTRHMVARLIAEHGFAADAERERKAKKGDSDPGSPVGC</sequence>
<evidence type="ECO:0000313" key="2">
    <source>
        <dbReference type="EMBL" id="PIT98345.1"/>
    </source>
</evidence>
<protein>
    <submittedName>
        <fullName evidence="2">Uncharacterized protein</fullName>
    </submittedName>
</protein>
<accession>A0A2M6X016</accession>
<name>A0A2M6X016_9BACT</name>
<evidence type="ECO:0000256" key="1">
    <source>
        <dbReference type="SAM" id="MobiDB-lite"/>
    </source>
</evidence>
<comment type="caution">
    <text evidence="2">The sequence shown here is derived from an EMBL/GenBank/DDBJ whole genome shotgun (WGS) entry which is preliminary data.</text>
</comment>
<evidence type="ECO:0000313" key="3">
    <source>
        <dbReference type="Proteomes" id="UP000230731"/>
    </source>
</evidence>
<feature type="compositionally biased region" description="Basic and acidic residues" evidence="1">
    <location>
        <begin position="64"/>
        <end position="76"/>
    </location>
</feature>
<dbReference type="Proteomes" id="UP000230731">
    <property type="component" value="Unassembled WGS sequence"/>
</dbReference>